<keyword evidence="6" id="KW-0408">Iron</keyword>
<dbReference type="PROSITE" id="PS51471">
    <property type="entry name" value="FE2OG_OXY"/>
    <property type="match status" value="1"/>
</dbReference>
<comment type="caution">
    <text evidence="8">The sequence shown here is derived from an EMBL/GenBank/DDBJ whole genome shotgun (WGS) entry which is preliminary data.</text>
</comment>
<dbReference type="SUPFAM" id="SSF52833">
    <property type="entry name" value="Thioredoxin-like"/>
    <property type="match status" value="1"/>
</dbReference>
<dbReference type="Proteomes" id="UP000585665">
    <property type="component" value="Unassembled WGS sequence"/>
</dbReference>
<evidence type="ECO:0000256" key="1">
    <source>
        <dbReference type="ARBA" id="ARBA00001961"/>
    </source>
</evidence>
<organism evidence="8 9">
    <name type="scientific">Ameyamaea chiangmaiensis</name>
    <dbReference type="NCBI Taxonomy" id="442969"/>
    <lineage>
        <taxon>Bacteria</taxon>
        <taxon>Pseudomonadati</taxon>
        <taxon>Pseudomonadota</taxon>
        <taxon>Alphaproteobacteria</taxon>
        <taxon>Acetobacterales</taxon>
        <taxon>Acetobacteraceae</taxon>
        <taxon>Ameyamaea</taxon>
    </lineage>
</organism>
<dbReference type="InterPro" id="IPR006620">
    <property type="entry name" value="Pro_4_hyd_alph"/>
</dbReference>
<dbReference type="SUPFAM" id="SSF51197">
    <property type="entry name" value="Clavaminate synthase-like"/>
    <property type="match status" value="1"/>
</dbReference>
<keyword evidence="3" id="KW-0847">Vitamin C</keyword>
<reference evidence="8 9" key="1">
    <citation type="submission" date="2020-06" db="EMBL/GenBank/DDBJ databases">
        <title>Description of novel acetic acid bacteria.</title>
        <authorList>
            <person name="Sombolestani A."/>
        </authorList>
    </citation>
    <scope>NUCLEOTIDE SEQUENCE [LARGE SCALE GENOMIC DNA]</scope>
    <source>
        <strain evidence="8 9">LMG 27010</strain>
    </source>
</reference>
<dbReference type="InterPro" id="IPR005123">
    <property type="entry name" value="Oxoglu/Fe-dep_dioxygenase_dom"/>
</dbReference>
<dbReference type="EMBL" id="JABXXR010000042">
    <property type="protein sequence ID" value="NVN40402.1"/>
    <property type="molecule type" value="Genomic_DNA"/>
</dbReference>
<evidence type="ECO:0000259" key="7">
    <source>
        <dbReference type="PROSITE" id="PS51471"/>
    </source>
</evidence>
<comment type="cofactor">
    <cofactor evidence="1">
        <name>L-ascorbate</name>
        <dbReference type="ChEBI" id="CHEBI:38290"/>
    </cofactor>
</comment>
<gene>
    <name evidence="8" type="ORF">HUK82_07475</name>
</gene>
<dbReference type="GO" id="GO:0005506">
    <property type="term" value="F:iron ion binding"/>
    <property type="evidence" value="ECO:0007669"/>
    <property type="project" value="InterPro"/>
</dbReference>
<dbReference type="SMART" id="SM00702">
    <property type="entry name" value="P4Hc"/>
    <property type="match status" value="1"/>
</dbReference>
<dbReference type="Gene3D" id="2.60.120.620">
    <property type="entry name" value="q2cbj1_9rhob like domain"/>
    <property type="match status" value="1"/>
</dbReference>
<dbReference type="InterPro" id="IPR036249">
    <property type="entry name" value="Thioredoxin-like_sf"/>
</dbReference>
<evidence type="ECO:0000313" key="9">
    <source>
        <dbReference type="Proteomes" id="UP000585665"/>
    </source>
</evidence>
<evidence type="ECO:0000256" key="4">
    <source>
        <dbReference type="ARBA" id="ARBA00022964"/>
    </source>
</evidence>
<dbReference type="GO" id="GO:0016705">
    <property type="term" value="F:oxidoreductase activity, acting on paired donors, with incorporation or reduction of molecular oxygen"/>
    <property type="evidence" value="ECO:0007669"/>
    <property type="project" value="InterPro"/>
</dbReference>
<keyword evidence="2" id="KW-0479">Metal-binding</keyword>
<dbReference type="GO" id="GO:0051213">
    <property type="term" value="F:dioxygenase activity"/>
    <property type="evidence" value="ECO:0007669"/>
    <property type="project" value="UniProtKB-KW"/>
</dbReference>
<dbReference type="GO" id="GO:0031418">
    <property type="term" value="F:L-ascorbic acid binding"/>
    <property type="evidence" value="ECO:0007669"/>
    <property type="project" value="UniProtKB-KW"/>
</dbReference>
<keyword evidence="5" id="KW-0560">Oxidoreductase</keyword>
<accession>A0A850PEN9</accession>
<keyword evidence="9" id="KW-1185">Reference proteome</keyword>
<dbReference type="RefSeq" id="WP_176613369.1">
    <property type="nucleotide sequence ID" value="NZ_JABXXR010000042.1"/>
</dbReference>
<keyword evidence="4" id="KW-0223">Dioxygenase</keyword>
<dbReference type="AlphaFoldDB" id="A0A850PEN9"/>
<evidence type="ECO:0000256" key="2">
    <source>
        <dbReference type="ARBA" id="ARBA00022723"/>
    </source>
</evidence>
<evidence type="ECO:0000256" key="5">
    <source>
        <dbReference type="ARBA" id="ARBA00023002"/>
    </source>
</evidence>
<name>A0A850PEN9_9PROT</name>
<proteinExistence type="predicted"/>
<dbReference type="Gene3D" id="3.40.30.10">
    <property type="entry name" value="Glutaredoxin"/>
    <property type="match status" value="1"/>
</dbReference>
<evidence type="ECO:0000313" key="8">
    <source>
        <dbReference type="EMBL" id="NVN40402.1"/>
    </source>
</evidence>
<feature type="domain" description="Fe2OG dioxygenase" evidence="7">
    <location>
        <begin position="242"/>
        <end position="336"/>
    </location>
</feature>
<evidence type="ECO:0000256" key="6">
    <source>
        <dbReference type="ARBA" id="ARBA00023004"/>
    </source>
</evidence>
<evidence type="ECO:0000256" key="3">
    <source>
        <dbReference type="ARBA" id="ARBA00022896"/>
    </source>
</evidence>
<sequence>MTARAPTPGDPAPWFTQRSTTPSGHYAFDMTGGRYSVLYFFPSSALPATTARLDAISRDPVFDGTQRLFFGITADPADGDTRALPSGPGTRFILDADRAVARQYGVAPGEGRWFLVDPMVRVCAVQPDTDAGMAHILALVRHLPDPAARQSLRPTPALVLPNVLEPGLCEMLIRYFHTQPNTRSPVFTQAAQGSSFAVTDTSFKRRHDCTLRDPELVAQLQVRIIHRVVPEIEKYFQFRATRMERMIVACYDAAEHGCFGPHRDNTLSATAHRRFAVSINLNDDFDGGDLAFPEIGPHGFRPPAGGAIVFSCSVLHAVAPVTRGRRYACLPFLYDGASQTQTDTNRGRHSNTVRNQQQ</sequence>
<protein>
    <submittedName>
        <fullName evidence="8">2OG-Fe(II) oxygenase</fullName>
    </submittedName>
</protein>